<dbReference type="Pfam" id="PF00436">
    <property type="entry name" value="SSB"/>
    <property type="match status" value="1"/>
</dbReference>
<dbReference type="EMBL" id="BAAAOH010000001">
    <property type="protein sequence ID" value="GAA1990546.1"/>
    <property type="molecule type" value="Genomic_DNA"/>
</dbReference>
<protein>
    <recommendedName>
        <fullName evidence="2 3">Single-stranded DNA-binding protein</fullName>
        <shortName evidence="2">SSB</shortName>
    </recommendedName>
</protein>
<dbReference type="GO" id="GO:0003677">
    <property type="term" value="F:DNA binding"/>
    <property type="evidence" value="ECO:0007669"/>
    <property type="project" value="UniProtKB-KW"/>
</dbReference>
<accession>A0ABP5E2I9</accession>
<keyword evidence="1 2" id="KW-0238">DNA-binding</keyword>
<reference evidence="6" key="1">
    <citation type="journal article" date="2019" name="Int. J. Syst. Evol. Microbiol.">
        <title>The Global Catalogue of Microorganisms (GCM) 10K type strain sequencing project: providing services to taxonomists for standard genome sequencing and annotation.</title>
        <authorList>
            <consortium name="The Broad Institute Genomics Platform"/>
            <consortium name="The Broad Institute Genome Sequencing Center for Infectious Disease"/>
            <person name="Wu L."/>
            <person name="Ma J."/>
        </authorList>
    </citation>
    <scope>NUCLEOTIDE SEQUENCE [LARGE SCALE GENOMIC DNA]</scope>
    <source>
        <strain evidence="6">JCM 14902</strain>
    </source>
</reference>
<dbReference type="PANTHER" id="PTHR10302:SF0">
    <property type="entry name" value="SINGLE-STRANDED DNA-BINDING PROTEIN, MITOCHONDRIAL"/>
    <property type="match status" value="1"/>
</dbReference>
<evidence type="ECO:0000256" key="3">
    <source>
        <dbReference type="RuleBase" id="RU000524"/>
    </source>
</evidence>
<dbReference type="PANTHER" id="PTHR10302">
    <property type="entry name" value="SINGLE-STRANDED DNA-BINDING PROTEIN"/>
    <property type="match status" value="1"/>
</dbReference>
<dbReference type="HAMAP" id="MF_00984">
    <property type="entry name" value="SSB"/>
    <property type="match status" value="1"/>
</dbReference>
<comment type="subunit">
    <text evidence="2">Homotetramer.</text>
</comment>
<dbReference type="RefSeq" id="WP_344063257.1">
    <property type="nucleotide sequence ID" value="NZ_BAAAOH010000001.1"/>
</dbReference>
<organism evidence="5 6">
    <name type="scientific">Microbacterium pumilum</name>
    <dbReference type="NCBI Taxonomy" id="344165"/>
    <lineage>
        <taxon>Bacteria</taxon>
        <taxon>Bacillati</taxon>
        <taxon>Actinomycetota</taxon>
        <taxon>Actinomycetes</taxon>
        <taxon>Micrococcales</taxon>
        <taxon>Microbacteriaceae</taxon>
        <taxon>Microbacterium</taxon>
    </lineage>
</organism>
<proteinExistence type="inferred from homology"/>
<comment type="caution">
    <text evidence="5">The sequence shown here is derived from an EMBL/GenBank/DDBJ whole genome shotgun (WGS) entry which is preliminary data.</text>
</comment>
<evidence type="ECO:0000256" key="1">
    <source>
        <dbReference type="ARBA" id="ARBA00023125"/>
    </source>
</evidence>
<feature type="region of interest" description="Disordered" evidence="4">
    <location>
        <begin position="127"/>
        <end position="149"/>
    </location>
</feature>
<dbReference type="InterPro" id="IPR000424">
    <property type="entry name" value="Primosome_PriB/ssb"/>
</dbReference>
<comment type="caution">
    <text evidence="2">Lacks conserved residue(s) required for the propagation of feature annotation.</text>
</comment>
<gene>
    <name evidence="5" type="ORF">GCM10009777_27330</name>
</gene>
<feature type="compositionally biased region" description="Basic and acidic residues" evidence="4">
    <location>
        <begin position="127"/>
        <end position="136"/>
    </location>
</feature>
<dbReference type="PROSITE" id="PS50935">
    <property type="entry name" value="SSB"/>
    <property type="match status" value="1"/>
</dbReference>
<dbReference type="InterPro" id="IPR011344">
    <property type="entry name" value="ssDNA-bd"/>
</dbReference>
<dbReference type="Gene3D" id="2.40.50.140">
    <property type="entry name" value="Nucleic acid-binding proteins"/>
    <property type="match status" value="1"/>
</dbReference>
<dbReference type="InterPro" id="IPR012340">
    <property type="entry name" value="NA-bd_OB-fold"/>
</dbReference>
<sequence length="175" mass="19077">MNETITITGNVATDPEYKNTAGGVSLTKFRVASSQRRYDRQSGTWSDGETNWYSVSLFRSLADHAYASLRKGDRVLLTGRLHVRAWDNGAKQGTTVEIEADAIGHDLLWGTSRFEKRRSSAVLERAESEAANRAPDEWAAPGVDGDTGQEWPVVAVPTGLGESRPLQLAGVDAPF</sequence>
<dbReference type="Proteomes" id="UP001500326">
    <property type="component" value="Unassembled WGS sequence"/>
</dbReference>
<evidence type="ECO:0000313" key="5">
    <source>
        <dbReference type="EMBL" id="GAA1990546.1"/>
    </source>
</evidence>
<evidence type="ECO:0000256" key="2">
    <source>
        <dbReference type="HAMAP-Rule" id="MF_00984"/>
    </source>
</evidence>
<keyword evidence="6" id="KW-1185">Reference proteome</keyword>
<evidence type="ECO:0000256" key="4">
    <source>
        <dbReference type="SAM" id="MobiDB-lite"/>
    </source>
</evidence>
<dbReference type="CDD" id="cd04496">
    <property type="entry name" value="SSB_OBF"/>
    <property type="match status" value="1"/>
</dbReference>
<name>A0ABP5E2I9_9MICO</name>
<dbReference type="SUPFAM" id="SSF50249">
    <property type="entry name" value="Nucleic acid-binding proteins"/>
    <property type="match status" value="1"/>
</dbReference>
<evidence type="ECO:0000313" key="6">
    <source>
        <dbReference type="Proteomes" id="UP001500326"/>
    </source>
</evidence>
<dbReference type="NCBIfam" id="TIGR00621">
    <property type="entry name" value="ssb"/>
    <property type="match status" value="1"/>
</dbReference>